<protein>
    <submittedName>
        <fullName evidence="3">CHAT domain-containing protein</fullName>
    </submittedName>
</protein>
<dbReference type="Proteomes" id="UP001180503">
    <property type="component" value="Unassembled WGS sequence"/>
</dbReference>
<evidence type="ECO:0000313" key="3">
    <source>
        <dbReference type="EMBL" id="MDT0402699.1"/>
    </source>
</evidence>
<dbReference type="Pfam" id="PF12770">
    <property type="entry name" value="CHAT"/>
    <property type="match status" value="1"/>
</dbReference>
<dbReference type="InterPro" id="IPR024983">
    <property type="entry name" value="CHAT_dom"/>
</dbReference>
<dbReference type="Pfam" id="PF00498">
    <property type="entry name" value="FHA"/>
    <property type="match status" value="1"/>
</dbReference>
<dbReference type="InterPro" id="IPR000253">
    <property type="entry name" value="FHA_dom"/>
</dbReference>
<organism evidence="3 4">
    <name type="scientific">Streptomyces edwardsiae</name>
    <dbReference type="NCBI Taxonomy" id="3075527"/>
    <lineage>
        <taxon>Bacteria</taxon>
        <taxon>Bacillati</taxon>
        <taxon>Actinomycetota</taxon>
        <taxon>Actinomycetes</taxon>
        <taxon>Kitasatosporales</taxon>
        <taxon>Streptomycetaceae</taxon>
        <taxon>Streptomyces</taxon>
    </lineage>
</organism>
<evidence type="ECO:0000313" key="4">
    <source>
        <dbReference type="Proteomes" id="UP001180503"/>
    </source>
</evidence>
<keyword evidence="1" id="KW-0597">Phosphoprotein</keyword>
<gene>
    <name evidence="3" type="ORF">RM528_12620</name>
</gene>
<name>A0ABU2QE07_9ACTN</name>
<accession>A0ABU2QE07</accession>
<dbReference type="CDD" id="cd00060">
    <property type="entry name" value="FHA"/>
    <property type="match status" value="1"/>
</dbReference>
<dbReference type="EMBL" id="JAVRFB010000008">
    <property type="protein sequence ID" value="MDT0402699.1"/>
    <property type="molecule type" value="Genomic_DNA"/>
</dbReference>
<comment type="caution">
    <text evidence="3">The sequence shown here is derived from an EMBL/GenBank/DDBJ whole genome shotgun (WGS) entry which is preliminary data.</text>
</comment>
<reference evidence="4" key="1">
    <citation type="submission" date="2023-07" db="EMBL/GenBank/DDBJ databases">
        <title>30 novel species of actinomycetes from the DSMZ collection.</title>
        <authorList>
            <person name="Nouioui I."/>
        </authorList>
    </citation>
    <scope>NUCLEOTIDE SEQUENCE [LARGE SCALE GENOMIC DNA]</scope>
    <source>
        <strain evidence="4">DSM 41635</strain>
    </source>
</reference>
<dbReference type="PROSITE" id="PS50006">
    <property type="entry name" value="FHA_DOMAIN"/>
    <property type="match status" value="1"/>
</dbReference>
<proteinExistence type="predicted"/>
<evidence type="ECO:0000259" key="2">
    <source>
        <dbReference type="PROSITE" id="PS50006"/>
    </source>
</evidence>
<feature type="domain" description="FHA" evidence="2">
    <location>
        <begin position="378"/>
        <end position="426"/>
    </location>
</feature>
<sequence>MADHLVDLARIAAPAVAELAQRARRLRLVPGTGGSLGFAPAQARAELAEFGRGVFRALSEGAGGELPGRGRLAGLLLPAALLPRDRLWLPADGPASRVPWEAARDDDGDWLGQEPAMSLVHRTRWGAHAPAERVAPARPSVLVVTAMPRGLPSANVELQRQRLTALAARFESAEGMFHWSENRDLALVRQEMAERRCDVLHVIAHGRPGRILWEDRHHAVLPYEAEEFCERLAGPEPSLVVLSVCDSASPPPRGRSLAAVIADRLAPAAVGMRATLDESAAALFVGALYEGLLASPGTSLDQMVHRGRQVLYRAAAEGSTDAIQWLLPTVVCRDGALRFDAGRTRRPRPAPPRPAALRGAAELRLPDGSRIPLVRTRTVIGRSNKADITFPSPSLRPFHAMVRATPSGYELWDLSFGGSSVNGIRADRIVLSNDDSLAIGPLLCRFVMKENTDGER</sequence>
<dbReference type="RefSeq" id="WP_030222534.1">
    <property type="nucleotide sequence ID" value="NZ_JAVRFB010000008.1"/>
</dbReference>
<dbReference type="Gene3D" id="2.60.200.20">
    <property type="match status" value="1"/>
</dbReference>
<evidence type="ECO:0000256" key="1">
    <source>
        <dbReference type="ARBA" id="ARBA00022553"/>
    </source>
</evidence>
<dbReference type="SUPFAM" id="SSF49879">
    <property type="entry name" value="SMAD/FHA domain"/>
    <property type="match status" value="1"/>
</dbReference>
<dbReference type="InterPro" id="IPR008984">
    <property type="entry name" value="SMAD_FHA_dom_sf"/>
</dbReference>